<dbReference type="RefSeq" id="WP_249334866.1">
    <property type="nucleotide sequence ID" value="NZ_JACRSY010000113.1"/>
</dbReference>
<gene>
    <name evidence="1" type="ORF">H8718_20250</name>
</gene>
<proteinExistence type="predicted"/>
<dbReference type="Proteomes" id="UP000655830">
    <property type="component" value="Unassembled WGS sequence"/>
</dbReference>
<keyword evidence="2" id="KW-1185">Reference proteome</keyword>
<comment type="caution">
    <text evidence="1">The sequence shown here is derived from an EMBL/GenBank/DDBJ whole genome shotgun (WGS) entry which is preliminary data.</text>
</comment>
<dbReference type="AlphaFoldDB" id="A0A926EP17"/>
<name>A0A926EP17_9FIRM</name>
<evidence type="ECO:0000313" key="2">
    <source>
        <dbReference type="Proteomes" id="UP000655830"/>
    </source>
</evidence>
<protein>
    <submittedName>
        <fullName evidence="1">Uncharacterized protein</fullName>
    </submittedName>
</protein>
<dbReference type="EMBL" id="JACRSY010000113">
    <property type="protein sequence ID" value="MBC8581802.1"/>
    <property type="molecule type" value="Genomic_DNA"/>
</dbReference>
<reference evidence="1" key="1">
    <citation type="submission" date="2020-08" db="EMBL/GenBank/DDBJ databases">
        <title>Genome public.</title>
        <authorList>
            <person name="Liu C."/>
            <person name="Sun Q."/>
        </authorList>
    </citation>
    <scope>NUCLEOTIDE SEQUENCE</scope>
    <source>
        <strain evidence="1">NSJ-12</strain>
    </source>
</reference>
<accession>A0A926EP17</accession>
<sequence>MGKYKMKEQEIDEVITIINTKGHEHAAQIVTQKYGMNYQAFKNRVYREGKYTYNRTLKKYELVENQGGEFLSLEELTLQRKVSLSGTSLSTKSLNGLEALLQDLIKERLLEYNTFIQFDRHTKQVSINLSYLKEQGYDVKTL</sequence>
<organism evidence="1 2">
    <name type="scientific">Zhenhengia yiwuensis</name>
    <dbReference type="NCBI Taxonomy" id="2763666"/>
    <lineage>
        <taxon>Bacteria</taxon>
        <taxon>Bacillati</taxon>
        <taxon>Bacillota</taxon>
        <taxon>Clostridia</taxon>
        <taxon>Lachnospirales</taxon>
        <taxon>Lachnospiraceae</taxon>
        <taxon>Zhenhengia</taxon>
    </lineage>
</organism>
<evidence type="ECO:0000313" key="1">
    <source>
        <dbReference type="EMBL" id="MBC8581802.1"/>
    </source>
</evidence>